<evidence type="ECO:0000313" key="2">
    <source>
        <dbReference type="Proteomes" id="UP000229730"/>
    </source>
</evidence>
<reference evidence="1 2" key="1">
    <citation type="submission" date="2017-10" db="EMBL/GenBank/DDBJ databases">
        <title>Frigbacter circumglobatus gen. nov. sp. nov., isolated from sediment cultured in situ.</title>
        <authorList>
            <person name="Zhao Z."/>
        </authorList>
    </citation>
    <scope>NUCLEOTIDE SEQUENCE [LARGE SCALE GENOMIC DNA]</scope>
    <source>
        <strain evidence="1 2">ZYL</strain>
    </source>
</reference>
<dbReference type="InParanoid" id="A0A2G4YSR7"/>
<dbReference type="Proteomes" id="UP000229730">
    <property type="component" value="Unassembled WGS sequence"/>
</dbReference>
<keyword evidence="2" id="KW-1185">Reference proteome</keyword>
<sequence>MIAMAFYLPCNLHAMDHSKPEMLPDEHYKEYWEQHVLFEDGTFVTSQFLVANFPWPVGDDHAIMVSTVVTPDGRRTIIKNGRNPGEWGFDKEKFNLFIHTHRIKEENGLHEVHLGADDKNEVNMRGRTEISPLKHKRFEEDDAFMEAAIYQPYLEGEGNWAILQEDGVSFVKGAGKLQGFATHVKLNAPLEDLIDSWLRVSGLQGETAQPVPLLSAVERPDGGKDIVLTLKGVDGSITEFKDVRLKYKKMIKAEKKSSYPSVIEVTAHGGGRKMTGTIRLTRKIDHFNITDHLNFFERGFAQSRASVSNYRYIADYDLTLASATDKQAIRGKALSEYADVIAPKEKKIRRSPRRR</sequence>
<evidence type="ECO:0000313" key="1">
    <source>
        <dbReference type="EMBL" id="PHZ85382.1"/>
    </source>
</evidence>
<gene>
    <name evidence="1" type="ORF">CRD36_08290</name>
</gene>
<name>A0A2G4YSR7_9PROT</name>
<comment type="caution">
    <text evidence="1">The sequence shown here is derived from an EMBL/GenBank/DDBJ whole genome shotgun (WGS) entry which is preliminary data.</text>
</comment>
<dbReference type="EMBL" id="PDEM01000016">
    <property type="protein sequence ID" value="PHZ85382.1"/>
    <property type="molecule type" value="Genomic_DNA"/>
</dbReference>
<accession>A0A2G4YSR7</accession>
<dbReference type="AlphaFoldDB" id="A0A2G4YSR7"/>
<proteinExistence type="predicted"/>
<organism evidence="1 2">
    <name type="scientific">Paremcibacter congregatus</name>
    <dbReference type="NCBI Taxonomy" id="2043170"/>
    <lineage>
        <taxon>Bacteria</taxon>
        <taxon>Pseudomonadati</taxon>
        <taxon>Pseudomonadota</taxon>
        <taxon>Alphaproteobacteria</taxon>
        <taxon>Emcibacterales</taxon>
        <taxon>Emcibacteraceae</taxon>
        <taxon>Paremcibacter</taxon>
    </lineage>
</organism>
<protein>
    <submittedName>
        <fullName evidence="1">Uncharacterized protein</fullName>
    </submittedName>
</protein>